<proteinExistence type="predicted"/>
<evidence type="ECO:0000313" key="2">
    <source>
        <dbReference type="Proteomes" id="UP000318081"/>
    </source>
</evidence>
<sequence length="92" mass="10963">MLDHGHKTDLLISDGPNFHRLQVKTFTSTRDNQHIQNCWQGSNVDYLILFARNGDWGILAPAFQCRSRKLLHETHRKFKSMKRDFLRQFHQI</sequence>
<protein>
    <recommendedName>
        <fullName evidence="3">PD(D/E)XK endonuclease domain-containing protein</fullName>
    </recommendedName>
</protein>
<dbReference type="Gene3D" id="3.40.1350.10">
    <property type="match status" value="1"/>
</dbReference>
<evidence type="ECO:0000313" key="1">
    <source>
        <dbReference type="EMBL" id="QDV86071.1"/>
    </source>
</evidence>
<dbReference type="InterPro" id="IPR011856">
    <property type="entry name" value="tRNA_endonuc-like_dom_sf"/>
</dbReference>
<reference evidence="1 2" key="1">
    <citation type="submission" date="2019-02" db="EMBL/GenBank/DDBJ databases">
        <title>Deep-cultivation of Planctomycetes and their phenomic and genomic characterization uncovers novel biology.</title>
        <authorList>
            <person name="Wiegand S."/>
            <person name="Jogler M."/>
            <person name="Boedeker C."/>
            <person name="Pinto D."/>
            <person name="Vollmers J."/>
            <person name="Rivas-Marin E."/>
            <person name="Kohn T."/>
            <person name="Peeters S.H."/>
            <person name="Heuer A."/>
            <person name="Rast P."/>
            <person name="Oberbeckmann S."/>
            <person name="Bunk B."/>
            <person name="Jeske O."/>
            <person name="Meyerdierks A."/>
            <person name="Storesund J.E."/>
            <person name="Kallscheuer N."/>
            <person name="Luecker S."/>
            <person name="Lage O.M."/>
            <person name="Pohl T."/>
            <person name="Merkel B.J."/>
            <person name="Hornburger P."/>
            <person name="Mueller R.-W."/>
            <person name="Bruemmer F."/>
            <person name="Labrenz M."/>
            <person name="Spormann A.M."/>
            <person name="Op den Camp H."/>
            <person name="Overmann J."/>
            <person name="Amann R."/>
            <person name="Jetten M.S.M."/>
            <person name="Mascher T."/>
            <person name="Medema M.H."/>
            <person name="Devos D.P."/>
            <person name="Kaster A.-K."/>
            <person name="Ovreas L."/>
            <person name="Rohde M."/>
            <person name="Galperin M.Y."/>
            <person name="Jogler C."/>
        </authorList>
    </citation>
    <scope>NUCLEOTIDE SEQUENCE [LARGE SCALE GENOMIC DNA]</scope>
    <source>
        <strain evidence="1 2">TBK1r</strain>
    </source>
</reference>
<gene>
    <name evidence="1" type="ORF">TBK1r_50890</name>
</gene>
<dbReference type="Proteomes" id="UP000318081">
    <property type="component" value="Chromosome"/>
</dbReference>
<organism evidence="1 2">
    <name type="scientific">Stieleria magnilauensis</name>
    <dbReference type="NCBI Taxonomy" id="2527963"/>
    <lineage>
        <taxon>Bacteria</taxon>
        <taxon>Pseudomonadati</taxon>
        <taxon>Planctomycetota</taxon>
        <taxon>Planctomycetia</taxon>
        <taxon>Pirellulales</taxon>
        <taxon>Pirellulaceae</taxon>
        <taxon>Stieleria</taxon>
    </lineage>
</organism>
<evidence type="ECO:0008006" key="3">
    <source>
        <dbReference type="Google" id="ProtNLM"/>
    </source>
</evidence>
<dbReference type="EMBL" id="CP036432">
    <property type="protein sequence ID" value="QDV86071.1"/>
    <property type="molecule type" value="Genomic_DNA"/>
</dbReference>
<name>A0ABX5XZF2_9BACT</name>
<keyword evidence="2" id="KW-1185">Reference proteome</keyword>
<accession>A0ABX5XZF2</accession>